<sequence>MKRFIGKAVALAAISSGLLVLPSTPASAAGCVSLSRVYTEGASRYAVVYNACGHAVSARPTVPNFPDPNCQTIPASSSKTFRTGGSVSPYATGAAEC</sequence>
<comment type="caution">
    <text evidence="2">The sequence shown here is derived from an EMBL/GenBank/DDBJ whole genome shotgun (WGS) entry which is preliminary data.</text>
</comment>
<dbReference type="Proteomes" id="UP001501251">
    <property type="component" value="Unassembled WGS sequence"/>
</dbReference>
<keyword evidence="3" id="KW-1185">Reference proteome</keyword>
<evidence type="ECO:0008006" key="4">
    <source>
        <dbReference type="Google" id="ProtNLM"/>
    </source>
</evidence>
<dbReference type="PROSITE" id="PS51257">
    <property type="entry name" value="PROKAR_LIPOPROTEIN"/>
    <property type="match status" value="1"/>
</dbReference>
<reference evidence="3" key="1">
    <citation type="journal article" date="2019" name="Int. J. Syst. Evol. Microbiol.">
        <title>The Global Catalogue of Microorganisms (GCM) 10K type strain sequencing project: providing services to taxonomists for standard genome sequencing and annotation.</title>
        <authorList>
            <consortium name="The Broad Institute Genomics Platform"/>
            <consortium name="The Broad Institute Genome Sequencing Center for Infectious Disease"/>
            <person name="Wu L."/>
            <person name="Ma J."/>
        </authorList>
    </citation>
    <scope>NUCLEOTIDE SEQUENCE [LARGE SCALE GENOMIC DNA]</scope>
    <source>
        <strain evidence="3">JCM 17388</strain>
    </source>
</reference>
<name>A0ABP8BJB8_9ACTN</name>
<feature type="chain" id="PRO_5046415035" description="Alpha-amylase" evidence="1">
    <location>
        <begin position="29"/>
        <end position="97"/>
    </location>
</feature>
<keyword evidence="1" id="KW-0732">Signal</keyword>
<proteinExistence type="predicted"/>
<feature type="signal peptide" evidence="1">
    <location>
        <begin position="1"/>
        <end position="28"/>
    </location>
</feature>
<dbReference type="EMBL" id="BAABAQ010000018">
    <property type="protein sequence ID" value="GAA4208195.1"/>
    <property type="molecule type" value="Genomic_DNA"/>
</dbReference>
<gene>
    <name evidence="2" type="ORF">GCM10022252_72970</name>
</gene>
<evidence type="ECO:0000256" key="1">
    <source>
        <dbReference type="SAM" id="SignalP"/>
    </source>
</evidence>
<evidence type="ECO:0000313" key="3">
    <source>
        <dbReference type="Proteomes" id="UP001501251"/>
    </source>
</evidence>
<accession>A0ABP8BJB8</accession>
<protein>
    <recommendedName>
        <fullName evidence="4">Alpha-amylase</fullName>
    </recommendedName>
</protein>
<organism evidence="2 3">
    <name type="scientific">Streptosporangium oxazolinicum</name>
    <dbReference type="NCBI Taxonomy" id="909287"/>
    <lineage>
        <taxon>Bacteria</taxon>
        <taxon>Bacillati</taxon>
        <taxon>Actinomycetota</taxon>
        <taxon>Actinomycetes</taxon>
        <taxon>Streptosporangiales</taxon>
        <taxon>Streptosporangiaceae</taxon>
        <taxon>Streptosporangium</taxon>
    </lineage>
</organism>
<evidence type="ECO:0000313" key="2">
    <source>
        <dbReference type="EMBL" id="GAA4208195.1"/>
    </source>
</evidence>